<reference evidence="1" key="1">
    <citation type="submission" date="2019-08" db="EMBL/GenBank/DDBJ databases">
        <authorList>
            <person name="Kucharzyk K."/>
            <person name="Murdoch R.W."/>
            <person name="Higgins S."/>
            <person name="Loffler F."/>
        </authorList>
    </citation>
    <scope>NUCLEOTIDE SEQUENCE</scope>
</reference>
<dbReference type="EMBL" id="VSSQ01001248">
    <property type="protein sequence ID" value="MPM06648.1"/>
    <property type="molecule type" value="Genomic_DNA"/>
</dbReference>
<organism evidence="1">
    <name type="scientific">bioreactor metagenome</name>
    <dbReference type="NCBI Taxonomy" id="1076179"/>
    <lineage>
        <taxon>unclassified sequences</taxon>
        <taxon>metagenomes</taxon>
        <taxon>ecological metagenomes</taxon>
    </lineage>
</organism>
<protein>
    <submittedName>
        <fullName evidence="1">Uncharacterized protein</fullName>
    </submittedName>
</protein>
<dbReference type="AlphaFoldDB" id="A0A644WT60"/>
<proteinExistence type="predicted"/>
<gene>
    <name evidence="1" type="ORF">SDC9_52950</name>
</gene>
<comment type="caution">
    <text evidence="1">The sequence shown here is derived from an EMBL/GenBank/DDBJ whole genome shotgun (WGS) entry which is preliminary data.</text>
</comment>
<accession>A0A644WT60</accession>
<sequence length="70" mass="8123">MIDQKPHHHSIAWFVGVYLLFLDEQSVSFKAESYLYDIVVMHLVDLIMGYIMMNPIKGKLRVLGDGDQRV</sequence>
<name>A0A644WT60_9ZZZZ</name>
<evidence type="ECO:0000313" key="1">
    <source>
        <dbReference type="EMBL" id="MPM06648.1"/>
    </source>
</evidence>